<dbReference type="InterPro" id="IPR050317">
    <property type="entry name" value="Plant_Fungal_Acyltransferase"/>
</dbReference>
<gene>
    <name evidence="4" type="ORF">PDIGIT_LOCUS11100</name>
</gene>
<keyword evidence="5" id="KW-1185">Reference proteome</keyword>
<dbReference type="Proteomes" id="UP001152607">
    <property type="component" value="Unassembled WGS sequence"/>
</dbReference>
<feature type="compositionally biased region" description="Basic and acidic residues" evidence="2">
    <location>
        <begin position="229"/>
        <end position="239"/>
    </location>
</feature>
<dbReference type="GO" id="GO:0016747">
    <property type="term" value="F:acyltransferase activity, transferring groups other than amino-acyl groups"/>
    <property type="evidence" value="ECO:0007669"/>
    <property type="project" value="TreeGrafter"/>
</dbReference>
<protein>
    <recommendedName>
        <fullName evidence="3">Trichothecene 3-O-acetyltransferase-like N-terminal domain-containing protein</fullName>
    </recommendedName>
</protein>
<dbReference type="Gene3D" id="3.30.559.10">
    <property type="entry name" value="Chloramphenicol acetyltransferase-like domain"/>
    <property type="match status" value="2"/>
</dbReference>
<evidence type="ECO:0000256" key="1">
    <source>
        <dbReference type="ARBA" id="ARBA00022679"/>
    </source>
</evidence>
<dbReference type="PANTHER" id="PTHR31642:SF310">
    <property type="entry name" value="FATTY ALCOHOL:CAFFEOYL-COA ACYLTRANSFERASE"/>
    <property type="match status" value="1"/>
</dbReference>
<organism evidence="4 5">
    <name type="scientific">Periconia digitata</name>
    <dbReference type="NCBI Taxonomy" id="1303443"/>
    <lineage>
        <taxon>Eukaryota</taxon>
        <taxon>Fungi</taxon>
        <taxon>Dikarya</taxon>
        <taxon>Ascomycota</taxon>
        <taxon>Pezizomycotina</taxon>
        <taxon>Dothideomycetes</taxon>
        <taxon>Pleosporomycetidae</taxon>
        <taxon>Pleosporales</taxon>
        <taxon>Massarineae</taxon>
        <taxon>Periconiaceae</taxon>
        <taxon>Periconia</taxon>
    </lineage>
</organism>
<sequence length="548" mass="62471">MASNTPTREMLATQVLPISTYSMILKTPTPSSMETTEHNTLYLSTLDQNNVRVYIQTLLLFPFPDGNQMEAAITALDQGLKETLKIFPFLAGTLKLAELGKLRLTYPTQVPDPRAAGIFAIKKVDLGDDFPHTYEELKQQGMPPSAFMPEIFCPDDLADKKKYPYMPAHAEGIVDCDKVAVPALRVQANFIPGGLVLSTYCHHTVMDCSGVNRFWKYYAREISKISHFQQDKPRTREGEIQDEELPDRTDESEQRRALDRRIRPPPGGTRADAEAYCKGTYSYDQTLPEDTPCSLSYFVIPYKRMVEYRDKLSRHFPGPQRLTICNLLAALVWIHVTRARAKRLNLACQEQQTRIGVATDLRRRSHPEHPEVSEEITKSKEYMGNMALFSTGKMKIADIVTEDCVTERTVVQTIRKIQQTINKVNEDWVLQHLAFFNSIEKIEDTECALGFKFGLDIYITSWMNFGGDIEWGIPGTDLSNHGLHGRPDYIRRTYGPSDGGMMIMPRRRRQVNGEDAPYEVMIRLASEDMETLTKDEGGLPWWAERIIE</sequence>
<accession>A0A9W4UL43</accession>
<proteinExistence type="predicted"/>
<comment type="caution">
    <text evidence="4">The sequence shown here is derived from an EMBL/GenBank/DDBJ whole genome shotgun (WGS) entry which is preliminary data.</text>
</comment>
<feature type="region of interest" description="Disordered" evidence="2">
    <location>
        <begin position="229"/>
        <end position="270"/>
    </location>
</feature>
<name>A0A9W4UL43_9PLEO</name>
<evidence type="ECO:0000313" key="4">
    <source>
        <dbReference type="EMBL" id="CAI6337980.1"/>
    </source>
</evidence>
<evidence type="ECO:0000259" key="3">
    <source>
        <dbReference type="Pfam" id="PF22664"/>
    </source>
</evidence>
<reference evidence="4" key="1">
    <citation type="submission" date="2023-01" db="EMBL/GenBank/DDBJ databases">
        <authorList>
            <person name="Van Ghelder C."/>
            <person name="Rancurel C."/>
        </authorList>
    </citation>
    <scope>NUCLEOTIDE SEQUENCE</scope>
    <source>
        <strain evidence="4">CNCM I-4278</strain>
    </source>
</reference>
<dbReference type="InterPro" id="IPR023213">
    <property type="entry name" value="CAT-like_dom_sf"/>
</dbReference>
<dbReference type="GO" id="GO:0044550">
    <property type="term" value="P:secondary metabolite biosynthetic process"/>
    <property type="evidence" value="ECO:0007669"/>
    <property type="project" value="TreeGrafter"/>
</dbReference>
<dbReference type="EMBL" id="CAOQHR010000008">
    <property type="protein sequence ID" value="CAI6337980.1"/>
    <property type="molecule type" value="Genomic_DNA"/>
</dbReference>
<dbReference type="OrthoDB" id="1862401at2759"/>
<dbReference type="Pfam" id="PF22664">
    <property type="entry name" value="TRI-like_N"/>
    <property type="match status" value="1"/>
</dbReference>
<dbReference type="AlphaFoldDB" id="A0A9W4UL43"/>
<feature type="domain" description="Trichothecene 3-O-acetyltransferase-like N-terminal" evidence="3">
    <location>
        <begin position="53"/>
        <end position="213"/>
    </location>
</feature>
<evidence type="ECO:0000256" key="2">
    <source>
        <dbReference type="SAM" id="MobiDB-lite"/>
    </source>
</evidence>
<keyword evidence="1" id="KW-0808">Transferase</keyword>
<dbReference type="PANTHER" id="PTHR31642">
    <property type="entry name" value="TRICHOTHECENE 3-O-ACETYLTRANSFERASE"/>
    <property type="match status" value="1"/>
</dbReference>
<feature type="compositionally biased region" description="Basic and acidic residues" evidence="2">
    <location>
        <begin position="246"/>
        <end position="262"/>
    </location>
</feature>
<evidence type="ECO:0000313" key="5">
    <source>
        <dbReference type="Proteomes" id="UP001152607"/>
    </source>
</evidence>
<dbReference type="InterPro" id="IPR054710">
    <property type="entry name" value="Tri101-like_N"/>
</dbReference>